<reference evidence="1 2" key="1">
    <citation type="submission" date="2019-07" db="EMBL/GenBank/DDBJ databases">
        <title>Genomic Encyclopedia of Archaeal and Bacterial Type Strains, Phase II (KMG-II): from individual species to whole genera.</title>
        <authorList>
            <person name="Goeker M."/>
        </authorList>
    </citation>
    <scope>NUCLEOTIDE SEQUENCE [LARGE SCALE GENOMIC DNA]</scope>
    <source>
        <strain evidence="1 2">ATCC BAA-1854</strain>
    </source>
</reference>
<dbReference type="AlphaFoldDB" id="A0A562U0F6"/>
<dbReference type="RefSeq" id="WP_144913041.1">
    <property type="nucleotide sequence ID" value="NZ_VLLI01000007.1"/>
</dbReference>
<dbReference type="EMBL" id="VLLI01000007">
    <property type="protein sequence ID" value="TWI99247.1"/>
    <property type="molecule type" value="Genomic_DNA"/>
</dbReference>
<dbReference type="GO" id="GO:0016740">
    <property type="term" value="F:transferase activity"/>
    <property type="evidence" value="ECO:0007669"/>
    <property type="project" value="UniProtKB-KW"/>
</dbReference>
<sequence length="373" mass="41563">MSKVALLVSDKKYIRADINGGVQLCTQEYIMYIQSAGYEVQEFHVAPSISIAKRIKIKLGIDTYDHYNIGQYWSALIQTINTSGIKLVFFNQLNLAVWAEELKKHVMADVKFVGLSHGNESADYLNDITKSGKTTFLQTWKLGKLLVKENSLFTSALNGVIVLSELEVAINHWIGADAILYLPRLLKPNFIQWKPVKLTAGFVGTLDHLPNLLGIQYLAEELQRSGFKYQLELIGGPASTGERLANQYTFIRYVGPVSDEQLVEQVKTWSVFLNPVFWYARGASTKLAQAINWGLPCLTTPAGRRGYHLNNEAIVAADNTPKTFAKAVINALADDAQLSALKTASENNAEQFDMPPYIEQLKDFLNLIAATDN</sequence>
<comment type="caution">
    <text evidence="1">The sequence shown here is derived from an EMBL/GenBank/DDBJ whole genome shotgun (WGS) entry which is preliminary data.</text>
</comment>
<gene>
    <name evidence="1" type="ORF">JN11_02564</name>
</gene>
<dbReference type="Pfam" id="PF13692">
    <property type="entry name" value="Glyco_trans_1_4"/>
    <property type="match status" value="1"/>
</dbReference>
<dbReference type="Gene3D" id="3.40.50.2000">
    <property type="entry name" value="Glycogen Phosphorylase B"/>
    <property type="match status" value="1"/>
</dbReference>
<dbReference type="Proteomes" id="UP000317010">
    <property type="component" value="Unassembled WGS sequence"/>
</dbReference>
<dbReference type="SUPFAM" id="SSF53756">
    <property type="entry name" value="UDP-Glycosyltransferase/glycogen phosphorylase"/>
    <property type="match status" value="1"/>
</dbReference>
<keyword evidence="2" id="KW-1185">Reference proteome</keyword>
<accession>A0A562U0F6</accession>
<evidence type="ECO:0000313" key="1">
    <source>
        <dbReference type="EMBL" id="TWI99247.1"/>
    </source>
</evidence>
<keyword evidence="1" id="KW-0808">Transferase</keyword>
<proteinExistence type="predicted"/>
<name>A0A562U0F6_9SPHI</name>
<organism evidence="1 2">
    <name type="scientific">Mucilaginibacter frigoritolerans</name>
    <dbReference type="NCBI Taxonomy" id="652788"/>
    <lineage>
        <taxon>Bacteria</taxon>
        <taxon>Pseudomonadati</taxon>
        <taxon>Bacteroidota</taxon>
        <taxon>Sphingobacteriia</taxon>
        <taxon>Sphingobacteriales</taxon>
        <taxon>Sphingobacteriaceae</taxon>
        <taxon>Mucilaginibacter</taxon>
    </lineage>
</organism>
<dbReference type="OrthoDB" id="9807209at2"/>
<evidence type="ECO:0000313" key="2">
    <source>
        <dbReference type="Proteomes" id="UP000317010"/>
    </source>
</evidence>
<protein>
    <submittedName>
        <fullName evidence="1">Glycosyltransferase involved in cell wall biosynthesis</fullName>
    </submittedName>
</protein>